<dbReference type="Pfam" id="PF07869">
    <property type="entry name" value="DUF1656"/>
    <property type="match status" value="1"/>
</dbReference>
<comment type="caution">
    <text evidence="6">The sequence shown here is derived from an EMBL/GenBank/DDBJ whole genome shotgun (WGS) entry which is preliminary data.</text>
</comment>
<dbReference type="Proteomes" id="UP000644441">
    <property type="component" value="Unassembled WGS sequence"/>
</dbReference>
<accession>A0ABS0AHM8</accession>
<keyword evidence="1" id="KW-1003">Cell membrane</keyword>
<keyword evidence="7" id="KW-1185">Reference proteome</keyword>
<protein>
    <recommendedName>
        <fullName evidence="8">DUF1656 domain-containing protein</fullName>
    </recommendedName>
</protein>
<keyword evidence="3 5" id="KW-1133">Transmembrane helix</keyword>
<evidence type="ECO:0000256" key="5">
    <source>
        <dbReference type="SAM" id="Phobius"/>
    </source>
</evidence>
<evidence type="ECO:0000256" key="3">
    <source>
        <dbReference type="ARBA" id="ARBA00022989"/>
    </source>
</evidence>
<keyword evidence="4 5" id="KW-0472">Membrane</keyword>
<feature type="transmembrane region" description="Helical" evidence="5">
    <location>
        <begin position="7"/>
        <end position="29"/>
    </location>
</feature>
<proteinExistence type="predicted"/>
<dbReference type="EMBL" id="ARXR01000019">
    <property type="protein sequence ID" value="MBF5053642.1"/>
    <property type="molecule type" value="Genomic_DNA"/>
</dbReference>
<evidence type="ECO:0000256" key="4">
    <source>
        <dbReference type="ARBA" id="ARBA00023136"/>
    </source>
</evidence>
<name>A0ABS0AHM8_9GAMM</name>
<evidence type="ECO:0000256" key="1">
    <source>
        <dbReference type="ARBA" id="ARBA00022475"/>
    </source>
</evidence>
<sequence>MLHEINLAGVLLPPLIPVVVLGLLIFWPVNGLISRYDGYRFVWHPALAGLCVLVMSLALALGLLMLIGRV</sequence>
<dbReference type="RefSeq" id="WP_142949998.1">
    <property type="nucleotide sequence ID" value="NZ_ARXR01000019.1"/>
</dbReference>
<dbReference type="GeneID" id="99766822"/>
<evidence type="ECO:0000313" key="6">
    <source>
        <dbReference type="EMBL" id="MBF5053642.1"/>
    </source>
</evidence>
<evidence type="ECO:0008006" key="8">
    <source>
        <dbReference type="Google" id="ProtNLM"/>
    </source>
</evidence>
<reference evidence="6 7" key="1">
    <citation type="submission" date="2012-09" db="EMBL/GenBank/DDBJ databases">
        <title>Genome Sequence of alkane-degrading Bacterium Alcanivorax venustensis ISO4.</title>
        <authorList>
            <person name="Lai Q."/>
            <person name="Shao Z."/>
        </authorList>
    </citation>
    <scope>NUCLEOTIDE SEQUENCE [LARGE SCALE GENOMIC DNA]</scope>
    <source>
        <strain evidence="6 7">ISO4</strain>
    </source>
</reference>
<gene>
    <name evidence="6" type="ORF">ISO4_02244</name>
</gene>
<dbReference type="InterPro" id="IPR012451">
    <property type="entry name" value="DUF1656"/>
</dbReference>
<evidence type="ECO:0000256" key="2">
    <source>
        <dbReference type="ARBA" id="ARBA00022692"/>
    </source>
</evidence>
<keyword evidence="2 5" id="KW-0812">Transmembrane</keyword>
<evidence type="ECO:0000313" key="7">
    <source>
        <dbReference type="Proteomes" id="UP000644441"/>
    </source>
</evidence>
<organism evidence="6 7">
    <name type="scientific">Alloalcanivorax venustensis ISO4</name>
    <dbReference type="NCBI Taxonomy" id="1177184"/>
    <lineage>
        <taxon>Bacteria</taxon>
        <taxon>Pseudomonadati</taxon>
        <taxon>Pseudomonadota</taxon>
        <taxon>Gammaproteobacteria</taxon>
        <taxon>Oceanospirillales</taxon>
        <taxon>Alcanivoracaceae</taxon>
        <taxon>Alloalcanivorax</taxon>
    </lineage>
</organism>
<feature type="transmembrane region" description="Helical" evidence="5">
    <location>
        <begin position="41"/>
        <end position="67"/>
    </location>
</feature>